<evidence type="ECO:0000313" key="3">
    <source>
        <dbReference type="Proteomes" id="UP000008225"/>
    </source>
</evidence>
<name>A0A8I3WTC4_CALJA</name>
<accession>A0A8I3WTC4</accession>
<dbReference type="Ensembl" id="ENSCJAT00000146419.1">
    <property type="protein sequence ID" value="ENSCJAP00000090434.1"/>
    <property type="gene ID" value="ENSCJAG00000083966.1"/>
</dbReference>
<dbReference type="PRINTS" id="PR02045">
    <property type="entry name" value="F138DOMAIN"/>
</dbReference>
<dbReference type="AlphaFoldDB" id="A0A8I3WTC4"/>
<protein>
    <submittedName>
        <fullName evidence="2">Uncharacterized protein</fullName>
    </submittedName>
</protein>
<keyword evidence="1" id="KW-0812">Transmembrane</keyword>
<reference evidence="2 3" key="1">
    <citation type="submission" date="2009-03" db="EMBL/GenBank/DDBJ databases">
        <authorList>
            <person name="Warren W."/>
            <person name="Ye L."/>
            <person name="Minx P."/>
            <person name="Worley K."/>
            <person name="Gibbs R."/>
            <person name="Wilson R.K."/>
        </authorList>
    </citation>
    <scope>NUCLEOTIDE SEQUENCE [LARGE SCALE GENOMIC DNA]</scope>
</reference>
<dbReference type="PANTHER" id="PTHR12138">
    <property type="entry name" value="PRIMATE-EXPANDED PROTEIN FAMILY"/>
    <property type="match status" value="1"/>
</dbReference>
<reference evidence="2" key="2">
    <citation type="submission" date="2025-08" db="UniProtKB">
        <authorList>
            <consortium name="Ensembl"/>
        </authorList>
    </citation>
    <scope>IDENTIFICATION</scope>
</reference>
<keyword evidence="3" id="KW-1185">Reference proteome</keyword>
<reference evidence="2" key="3">
    <citation type="submission" date="2025-09" db="UniProtKB">
        <authorList>
            <consortium name="Ensembl"/>
        </authorList>
    </citation>
    <scope>IDENTIFICATION</scope>
</reference>
<organism evidence="2 3">
    <name type="scientific">Callithrix jacchus</name>
    <name type="common">White-tufted-ear marmoset</name>
    <name type="synonym">Simia Jacchus</name>
    <dbReference type="NCBI Taxonomy" id="9483"/>
    <lineage>
        <taxon>Eukaryota</taxon>
        <taxon>Metazoa</taxon>
        <taxon>Chordata</taxon>
        <taxon>Craniata</taxon>
        <taxon>Vertebrata</taxon>
        <taxon>Euteleostomi</taxon>
        <taxon>Mammalia</taxon>
        <taxon>Eutheria</taxon>
        <taxon>Euarchontoglires</taxon>
        <taxon>Primates</taxon>
        <taxon>Haplorrhini</taxon>
        <taxon>Platyrrhini</taxon>
        <taxon>Cebidae</taxon>
        <taxon>Callitrichinae</taxon>
        <taxon>Callithrix</taxon>
        <taxon>Callithrix</taxon>
    </lineage>
</organism>
<dbReference type="GeneTree" id="ENSGT01120000271815"/>
<proteinExistence type="predicted"/>
<sequence>MIPTIYQAPKSPLKEPPLDDCVRCRQLAPPDALSTFLHPAFFFIFIFHLFIFLRWGLALSPRLECSGSVSAHCNFHLLGSSNSPTSAFQVAGTTGMHYHAQLIFVVLVETGFHHVCQDGLNLLTLRSARLGPPKCRDYRHVPPHPANFFYIFSRNRVPPTSASQSAGIIGMSHHTRPISLFL</sequence>
<evidence type="ECO:0000256" key="1">
    <source>
        <dbReference type="SAM" id="Phobius"/>
    </source>
</evidence>
<keyword evidence="1" id="KW-1133">Transmembrane helix</keyword>
<dbReference type="Proteomes" id="UP000008225">
    <property type="component" value="Chromosome X"/>
</dbReference>
<keyword evidence="1" id="KW-0472">Membrane</keyword>
<feature type="transmembrane region" description="Helical" evidence="1">
    <location>
        <begin position="36"/>
        <end position="53"/>
    </location>
</feature>
<evidence type="ECO:0000313" key="2">
    <source>
        <dbReference type="Ensembl" id="ENSCJAP00000090434.1"/>
    </source>
</evidence>
<dbReference type="PANTHER" id="PTHR12138:SF162">
    <property type="entry name" value="CHROMOSOME UNDETERMINED SCAFFOLD_275, WHOLE GENOME SHOTGUN SEQUENCE"/>
    <property type="match status" value="1"/>
</dbReference>